<evidence type="ECO:0000313" key="2">
    <source>
        <dbReference type="EMBL" id="MFC0272382.1"/>
    </source>
</evidence>
<evidence type="ECO:0000256" key="1">
    <source>
        <dbReference type="SAM" id="SignalP"/>
    </source>
</evidence>
<proteinExistence type="predicted"/>
<name>A0ABV6GHF5_9BACI</name>
<dbReference type="SUPFAM" id="SSF53850">
    <property type="entry name" value="Periplasmic binding protein-like II"/>
    <property type="match status" value="1"/>
</dbReference>
<sequence>MKKSLLVLMVLIVAMISAACSAGSESTASGSEAGGKAGSKETLTIAWYPNESGADLKDARDHIGKIIEDATGKKVEHKTTTDYIIAIETLASGNADIAFMGAQGYIEANAKNEKVQPLVVSSGVSGTLDDAVYHSWLSVKNGNEEPYKDGEGFSIDNIAGKDFSFVSNSSTSGFKVPSEGIVSHFSQKDEYKDLTADDLLEGGKFFNEVLYGGSHQGSAVNLLTGKADVAAFCDFCVANYVELADGEENTPGATYKVKDDAAEPFNTIPGEEFKIISVTPVLNAPFAVNTENVSEEDHKALVEAFTSDEVANNEKIFVPEDSELSGLFSKTDKERFLEVEDKWFDPIRELSK</sequence>
<protein>
    <submittedName>
        <fullName evidence="2">PhnD/SsuA/transferrin family substrate-binding protein</fullName>
    </submittedName>
</protein>
<evidence type="ECO:0000313" key="3">
    <source>
        <dbReference type="Proteomes" id="UP001589854"/>
    </source>
</evidence>
<dbReference type="RefSeq" id="WP_378934637.1">
    <property type="nucleotide sequence ID" value="NZ_JBHLVO010000010.1"/>
</dbReference>
<dbReference type="PANTHER" id="PTHR35841">
    <property type="entry name" value="PHOSPHONATES-BINDING PERIPLASMIC PROTEIN"/>
    <property type="match status" value="1"/>
</dbReference>
<feature type="signal peptide" evidence="1">
    <location>
        <begin position="1"/>
        <end position="22"/>
    </location>
</feature>
<dbReference type="Proteomes" id="UP001589854">
    <property type="component" value="Unassembled WGS sequence"/>
</dbReference>
<keyword evidence="1" id="KW-0732">Signal</keyword>
<reference evidence="2 3" key="1">
    <citation type="submission" date="2024-09" db="EMBL/GenBank/DDBJ databases">
        <authorList>
            <person name="Sun Q."/>
            <person name="Mori K."/>
        </authorList>
    </citation>
    <scope>NUCLEOTIDE SEQUENCE [LARGE SCALE GENOMIC DNA]</scope>
    <source>
        <strain evidence="2 3">CCM 7228</strain>
    </source>
</reference>
<dbReference type="EMBL" id="JBHLVO010000010">
    <property type="protein sequence ID" value="MFC0272382.1"/>
    <property type="molecule type" value="Genomic_DNA"/>
</dbReference>
<organism evidence="2 3">
    <name type="scientific">Metabacillus herbersteinensis</name>
    <dbReference type="NCBI Taxonomy" id="283816"/>
    <lineage>
        <taxon>Bacteria</taxon>
        <taxon>Bacillati</taxon>
        <taxon>Bacillota</taxon>
        <taxon>Bacilli</taxon>
        <taxon>Bacillales</taxon>
        <taxon>Bacillaceae</taxon>
        <taxon>Metabacillus</taxon>
    </lineage>
</organism>
<accession>A0ABV6GHF5</accession>
<dbReference type="PROSITE" id="PS51257">
    <property type="entry name" value="PROKAR_LIPOPROTEIN"/>
    <property type="match status" value="1"/>
</dbReference>
<comment type="caution">
    <text evidence="2">The sequence shown here is derived from an EMBL/GenBank/DDBJ whole genome shotgun (WGS) entry which is preliminary data.</text>
</comment>
<dbReference type="PANTHER" id="PTHR35841:SF1">
    <property type="entry name" value="PHOSPHONATES-BINDING PERIPLASMIC PROTEIN"/>
    <property type="match status" value="1"/>
</dbReference>
<feature type="chain" id="PRO_5045612340" evidence="1">
    <location>
        <begin position="23"/>
        <end position="352"/>
    </location>
</feature>
<keyword evidence="3" id="KW-1185">Reference proteome</keyword>
<dbReference type="Gene3D" id="3.40.190.10">
    <property type="entry name" value="Periplasmic binding protein-like II"/>
    <property type="match status" value="2"/>
</dbReference>
<gene>
    <name evidence="2" type="ORF">ACFFIX_13150</name>
</gene>
<dbReference type="Pfam" id="PF12974">
    <property type="entry name" value="Phosphonate-bd"/>
    <property type="match status" value="1"/>
</dbReference>